<evidence type="ECO:0000313" key="2">
    <source>
        <dbReference type="EMBL" id="AFX99939.1"/>
    </source>
</evidence>
<feature type="domain" description="ATPase dynein-related AAA" evidence="1">
    <location>
        <begin position="286"/>
        <end position="362"/>
    </location>
</feature>
<evidence type="ECO:0000259" key="1">
    <source>
        <dbReference type="Pfam" id="PF07728"/>
    </source>
</evidence>
<dbReference type="EMBL" id="CP002930">
    <property type="protein sequence ID" value="AFX99939.1"/>
    <property type="molecule type" value="Genomic_DNA"/>
</dbReference>
<dbReference type="Gene3D" id="3.40.50.300">
    <property type="entry name" value="P-loop containing nucleotide triphosphate hydrolases"/>
    <property type="match status" value="2"/>
</dbReference>
<dbReference type="InterPro" id="IPR052934">
    <property type="entry name" value="Methyl-DNA_Rec/Restrict_Enz"/>
</dbReference>
<dbReference type="PANTHER" id="PTHR37291">
    <property type="entry name" value="5-METHYLCYTOSINE-SPECIFIC RESTRICTION ENZYME B"/>
    <property type="match status" value="1"/>
</dbReference>
<dbReference type="GO" id="GO:0016887">
    <property type="term" value="F:ATP hydrolysis activity"/>
    <property type="evidence" value="ECO:0007669"/>
    <property type="project" value="InterPro"/>
</dbReference>
<dbReference type="Pfam" id="PF07728">
    <property type="entry name" value="AAA_5"/>
    <property type="match status" value="1"/>
</dbReference>
<dbReference type="KEGG" id="bbat:Bdt_0231"/>
<dbReference type="HOGENOM" id="CLU_487187_0_0_7"/>
<dbReference type="STRING" id="1069642.Bdt_0231"/>
<evidence type="ECO:0000313" key="3">
    <source>
        <dbReference type="Proteomes" id="UP000010074"/>
    </source>
</evidence>
<dbReference type="InterPro" id="IPR027417">
    <property type="entry name" value="P-loop_NTPase"/>
</dbReference>
<dbReference type="AlphaFoldDB" id="K7YTN1"/>
<sequence>MAKKKKKDYQISNEAHLFGMALAFLKENNGISRSEFPGKFISYLEANKFLLPDDLKLRGDLGLSRETEKAIEVNVRNLYSSHTTLFKTGQVVEKGGAFYLAAVAAGATKKNESFSVRNSDMENVIYYGPPGTGKTYLAKRQNPGAEPTLIQFHSSYTYEHFIQGERLVSIGDHRTTQIVDGPLMICYRRATDTPVRTKVCGRIHEERKDETEIIFPTGLLSRYGINDPEDLLVSFDPGDEDGFLEPFELLGASAKFNKESLPKNLISKNGDLIEVEFKSASWVNKSPQLLIVDEINRADASRVFGELMTALADIDDDGNSQPIALQYSGEKFRWPDNLRMIGTMNSADRSIGEIDQAMKRRFKIIECPPRPDLLKTEEIRKIRRAIDEISHEVDLAKLKKNVKSDIKIDKATCDSIIDFYNKICDSFVGNPEYLIPLPSMSLMALHDVLDLHKDSIFAVERKKIGHSFHMEVSQSIAEKIVTAIHQGEISEKLMNEDFAKSLRAYYEEFVSQEIKPQVASICLENDLTIKEIIKSWSQREKESLKSYLGKSVSDKAAKV</sequence>
<gene>
    <name evidence="2" type="ORF">Bdt_0231</name>
</gene>
<organism evidence="2 3">
    <name type="scientific">Bdellovibrio bacteriovorus str. Tiberius</name>
    <dbReference type="NCBI Taxonomy" id="1069642"/>
    <lineage>
        <taxon>Bacteria</taxon>
        <taxon>Pseudomonadati</taxon>
        <taxon>Bdellovibrionota</taxon>
        <taxon>Bdellovibrionia</taxon>
        <taxon>Bdellovibrionales</taxon>
        <taxon>Pseudobdellovibrionaceae</taxon>
        <taxon>Bdellovibrio</taxon>
    </lineage>
</organism>
<name>K7YTN1_BDEBC</name>
<protein>
    <submittedName>
        <fullName evidence="2">Putative 5-methylcytosine-specific restriction enzyme subunit McrB</fullName>
    </submittedName>
</protein>
<dbReference type="PANTHER" id="PTHR37291:SF1">
    <property type="entry name" value="TYPE IV METHYL-DIRECTED RESTRICTION ENZYME ECOKMCRB SUBUNIT"/>
    <property type="match status" value="1"/>
</dbReference>
<dbReference type="GO" id="GO:0005524">
    <property type="term" value="F:ATP binding"/>
    <property type="evidence" value="ECO:0007669"/>
    <property type="project" value="InterPro"/>
</dbReference>
<dbReference type="RefSeq" id="WP_015089426.1">
    <property type="nucleotide sequence ID" value="NC_019567.1"/>
</dbReference>
<dbReference type="OrthoDB" id="9781481at2"/>
<reference evidence="2 3" key="1">
    <citation type="journal article" date="2012" name="BMC Genomics">
        <title>Genome analysis of a simultaneously predatory and prey-independent, novel Bdellovibrio bacteriovorus from the River Tiber, supports in silico predictions of both ancient and recent lateral gene transfer from diverse bacteria.</title>
        <authorList>
            <person name="Hobley L."/>
            <person name="Lerner T.R."/>
            <person name="Williams L.E."/>
            <person name="Lambert C."/>
            <person name="Till R."/>
            <person name="Milner D.S."/>
            <person name="Basford S.M."/>
            <person name="Capeness M.J."/>
            <person name="Fenton A.K."/>
            <person name="Atterbury R.J."/>
            <person name="Harris M.A."/>
            <person name="Sockett R.E."/>
        </authorList>
    </citation>
    <scope>NUCLEOTIDE SEQUENCE [LARGE SCALE GENOMIC DNA]</scope>
    <source>
        <strain evidence="2 3">Tiberius</strain>
    </source>
</reference>
<dbReference type="Proteomes" id="UP000010074">
    <property type="component" value="Chromosome"/>
</dbReference>
<dbReference type="SUPFAM" id="SSF52540">
    <property type="entry name" value="P-loop containing nucleoside triphosphate hydrolases"/>
    <property type="match status" value="1"/>
</dbReference>
<dbReference type="InterPro" id="IPR011704">
    <property type="entry name" value="ATPase_dyneun-rel_AAA"/>
</dbReference>
<accession>K7YTN1</accession>
<dbReference type="PATRIC" id="fig|1069642.3.peg.225"/>
<proteinExistence type="predicted"/>